<proteinExistence type="predicted"/>
<evidence type="ECO:0000259" key="1">
    <source>
        <dbReference type="PROSITE" id="PS50222"/>
    </source>
</evidence>
<dbReference type="Gene3D" id="1.10.238.10">
    <property type="entry name" value="EF-hand"/>
    <property type="match status" value="1"/>
</dbReference>
<dbReference type="EMBL" id="MLAK01000173">
    <property type="protein sequence ID" value="OHT15905.1"/>
    <property type="molecule type" value="Genomic_DNA"/>
</dbReference>
<sequence length="180" mass="20384">MFRKDTPIIDYAKLIEGFRACDVDNRGVLTKSQYRKLIKHLKIGNYPKANDAFISITYSALCDENKKGITFESARIIYEASVQGSKTKLNSLILFRGIDDDRDGRINESQFQKIAKLVDSELSNSDIENLFQKCCPNEEKTISYTCVAKNLFNVTCWGEEDPFTQKLASQGNLSTCCLLL</sequence>
<dbReference type="AlphaFoldDB" id="A0A1J4KXC7"/>
<comment type="caution">
    <text evidence="2">The sequence shown here is derived from an EMBL/GenBank/DDBJ whole genome shotgun (WGS) entry which is preliminary data.</text>
</comment>
<dbReference type="GeneID" id="94848902"/>
<dbReference type="PROSITE" id="PS50222">
    <property type="entry name" value="EF_HAND_2"/>
    <property type="match status" value="1"/>
</dbReference>
<protein>
    <recommendedName>
        <fullName evidence="1">EF-hand domain-containing protein</fullName>
    </recommendedName>
</protein>
<evidence type="ECO:0000313" key="3">
    <source>
        <dbReference type="Proteomes" id="UP000179807"/>
    </source>
</evidence>
<accession>A0A1J4KXC7</accession>
<dbReference type="SUPFAM" id="SSF47473">
    <property type="entry name" value="EF-hand"/>
    <property type="match status" value="1"/>
</dbReference>
<dbReference type="RefSeq" id="XP_068369041.1">
    <property type="nucleotide sequence ID" value="XM_068514198.1"/>
</dbReference>
<dbReference type="VEuPathDB" id="TrichDB:TRFO_42211"/>
<gene>
    <name evidence="2" type="ORF">TRFO_42211</name>
</gene>
<dbReference type="Proteomes" id="UP000179807">
    <property type="component" value="Unassembled WGS sequence"/>
</dbReference>
<organism evidence="2 3">
    <name type="scientific">Tritrichomonas foetus</name>
    <dbReference type="NCBI Taxonomy" id="1144522"/>
    <lineage>
        <taxon>Eukaryota</taxon>
        <taxon>Metamonada</taxon>
        <taxon>Parabasalia</taxon>
        <taxon>Tritrichomonadida</taxon>
        <taxon>Tritrichomonadidae</taxon>
        <taxon>Tritrichomonas</taxon>
    </lineage>
</organism>
<keyword evidence="3" id="KW-1185">Reference proteome</keyword>
<evidence type="ECO:0000313" key="2">
    <source>
        <dbReference type="EMBL" id="OHT15905.1"/>
    </source>
</evidence>
<dbReference type="InterPro" id="IPR002048">
    <property type="entry name" value="EF_hand_dom"/>
</dbReference>
<feature type="domain" description="EF-hand" evidence="1">
    <location>
        <begin position="9"/>
        <end position="44"/>
    </location>
</feature>
<dbReference type="GO" id="GO:0005509">
    <property type="term" value="F:calcium ion binding"/>
    <property type="evidence" value="ECO:0007669"/>
    <property type="project" value="InterPro"/>
</dbReference>
<reference evidence="2" key="1">
    <citation type="submission" date="2016-10" db="EMBL/GenBank/DDBJ databases">
        <authorList>
            <person name="Benchimol M."/>
            <person name="Almeida L.G."/>
            <person name="Vasconcelos A.T."/>
            <person name="Perreira-Neves A."/>
            <person name="Rosa I.A."/>
            <person name="Tasca T."/>
            <person name="Bogo M.R."/>
            <person name="de Souza W."/>
        </authorList>
    </citation>
    <scope>NUCLEOTIDE SEQUENCE [LARGE SCALE GENOMIC DNA]</scope>
    <source>
        <strain evidence="2">K</strain>
    </source>
</reference>
<name>A0A1J4KXC7_9EUKA</name>
<dbReference type="InterPro" id="IPR011992">
    <property type="entry name" value="EF-hand-dom_pair"/>
</dbReference>